<dbReference type="NCBIfam" id="NF041023">
    <property type="entry name" value="PP0621_fam"/>
    <property type="match status" value="1"/>
</dbReference>
<dbReference type="KEGG" id="tzo:THMIRHAT_12330"/>
<protein>
    <recommendedName>
        <fullName evidence="3">Preprotein translocase subunit YajC</fullName>
    </recommendedName>
</protein>
<dbReference type="AlphaFoldDB" id="A0A6F8PN74"/>
<dbReference type="RefSeq" id="WP_173291279.1">
    <property type="nucleotide sequence ID" value="NZ_AP021888.1"/>
</dbReference>
<dbReference type="Proteomes" id="UP000501466">
    <property type="component" value="Chromosome"/>
</dbReference>
<reference evidence="2" key="1">
    <citation type="submission" date="2019-11" db="EMBL/GenBank/DDBJ databases">
        <title>Isolation and characterization of two novel species in the genus Thiomicrorhabdus.</title>
        <authorList>
            <person name="Mochizuki J."/>
            <person name="Kojima H."/>
            <person name="Fukui M."/>
        </authorList>
    </citation>
    <scope>NUCLEOTIDE SEQUENCE [LARGE SCALE GENOMIC DNA]</scope>
    <source>
        <strain evidence="2">AkT22</strain>
    </source>
</reference>
<proteinExistence type="predicted"/>
<sequence>MRAILFLLLIVLIFLVVRFTLQRIRFIRAQQDAEARAQEHAQKVAAETMVICQVCQVHLPQNEAIQDGDAFYCSEAHHQMANKAQS</sequence>
<evidence type="ECO:0000313" key="2">
    <source>
        <dbReference type="Proteomes" id="UP000501466"/>
    </source>
</evidence>
<name>A0A6F8PN74_9GAMM</name>
<accession>A0A6F8PN74</accession>
<evidence type="ECO:0008006" key="3">
    <source>
        <dbReference type="Google" id="ProtNLM"/>
    </source>
</evidence>
<evidence type="ECO:0000313" key="1">
    <source>
        <dbReference type="EMBL" id="BBP43487.1"/>
    </source>
</evidence>
<organism evidence="1 2">
    <name type="scientific">Thiosulfativibrio zosterae</name>
    <dbReference type="NCBI Taxonomy" id="2675053"/>
    <lineage>
        <taxon>Bacteria</taxon>
        <taxon>Pseudomonadati</taxon>
        <taxon>Pseudomonadota</taxon>
        <taxon>Gammaproteobacteria</taxon>
        <taxon>Thiotrichales</taxon>
        <taxon>Piscirickettsiaceae</taxon>
        <taxon>Thiosulfativibrio</taxon>
    </lineage>
</organism>
<dbReference type="InterPro" id="IPR049708">
    <property type="entry name" value="PP0621-like"/>
</dbReference>
<keyword evidence="2" id="KW-1185">Reference proteome</keyword>
<dbReference type="EMBL" id="AP021888">
    <property type="protein sequence ID" value="BBP43487.1"/>
    <property type="molecule type" value="Genomic_DNA"/>
</dbReference>
<gene>
    <name evidence="1" type="ORF">THMIRHAT_12330</name>
</gene>